<accession>A0A9D1IYN2</accession>
<evidence type="ECO:0000256" key="6">
    <source>
        <dbReference type="SAM" id="Phobius"/>
    </source>
</evidence>
<feature type="transmembrane region" description="Helical" evidence="6">
    <location>
        <begin position="86"/>
        <end position="115"/>
    </location>
</feature>
<dbReference type="Pfam" id="PF03073">
    <property type="entry name" value="TspO_MBR"/>
    <property type="match status" value="1"/>
</dbReference>
<dbReference type="GO" id="GO:0033013">
    <property type="term" value="P:tetrapyrrole metabolic process"/>
    <property type="evidence" value="ECO:0007669"/>
    <property type="project" value="UniProtKB-ARBA"/>
</dbReference>
<dbReference type="AlphaFoldDB" id="A0A9D1IYN2"/>
<organism evidence="7 8">
    <name type="scientific">Candidatus Scatomorpha intestinigallinarum</name>
    <dbReference type="NCBI Taxonomy" id="2840923"/>
    <lineage>
        <taxon>Bacteria</taxon>
        <taxon>Bacillati</taxon>
        <taxon>Bacillota</taxon>
        <taxon>Clostridia</taxon>
        <taxon>Eubacteriales</taxon>
        <taxon>Candidatus Scatomorpha</taxon>
    </lineage>
</organism>
<evidence type="ECO:0000256" key="3">
    <source>
        <dbReference type="ARBA" id="ARBA00022692"/>
    </source>
</evidence>
<dbReference type="Proteomes" id="UP000824238">
    <property type="component" value="Unassembled WGS sequence"/>
</dbReference>
<name>A0A9D1IYN2_9FIRM</name>
<keyword evidence="5 6" id="KW-0472">Membrane</keyword>
<reference evidence="7" key="2">
    <citation type="journal article" date="2021" name="PeerJ">
        <title>Extensive microbial diversity within the chicken gut microbiome revealed by metagenomics and culture.</title>
        <authorList>
            <person name="Gilroy R."/>
            <person name="Ravi A."/>
            <person name="Getino M."/>
            <person name="Pursley I."/>
            <person name="Horton D.L."/>
            <person name="Alikhan N.F."/>
            <person name="Baker D."/>
            <person name="Gharbi K."/>
            <person name="Hall N."/>
            <person name="Watson M."/>
            <person name="Adriaenssens E.M."/>
            <person name="Foster-Nyarko E."/>
            <person name="Jarju S."/>
            <person name="Secka A."/>
            <person name="Antonio M."/>
            <person name="Oren A."/>
            <person name="Chaudhuri R.R."/>
            <person name="La Ragione R."/>
            <person name="Hildebrand F."/>
            <person name="Pallen M.J."/>
        </authorList>
    </citation>
    <scope>NUCLEOTIDE SEQUENCE</scope>
    <source>
        <strain evidence="7">ChiGjej3B3-7149</strain>
    </source>
</reference>
<keyword evidence="4 6" id="KW-1133">Transmembrane helix</keyword>
<protein>
    <submittedName>
        <fullName evidence="7">Tryptophan-rich sensory protein</fullName>
    </submittedName>
</protein>
<dbReference type="EMBL" id="DVHH01000096">
    <property type="protein sequence ID" value="HIR54711.1"/>
    <property type="molecule type" value="Genomic_DNA"/>
</dbReference>
<evidence type="ECO:0000256" key="4">
    <source>
        <dbReference type="ARBA" id="ARBA00022989"/>
    </source>
</evidence>
<dbReference type="CDD" id="cd15904">
    <property type="entry name" value="TSPO_MBR"/>
    <property type="match status" value="1"/>
</dbReference>
<dbReference type="InterPro" id="IPR038330">
    <property type="entry name" value="TspO/MBR-related_sf"/>
</dbReference>
<dbReference type="PANTHER" id="PTHR10057:SF0">
    <property type="entry name" value="TRANSLOCATOR PROTEIN"/>
    <property type="match status" value="1"/>
</dbReference>
<comment type="similarity">
    <text evidence="2">Belongs to the TspO/BZRP family.</text>
</comment>
<sequence length="154" mass="16837">MKKSYYIVYPAVAVGVGALSGLITRQSVKEVFPLLEKPPLSPPAAVFPIVWTALYILMGVGLAAVKNKGGPGVKRAERLWWVQLAVNFAWTLVFFLAGAYFVALLVLLLLFGLAAAMTAAFDRVDRPAARLQAPYLIWLAFAAYLNAGIWLLNR</sequence>
<keyword evidence="3 6" id="KW-0812">Transmembrane</keyword>
<feature type="transmembrane region" description="Helical" evidence="6">
    <location>
        <begin position="7"/>
        <end position="24"/>
    </location>
</feature>
<feature type="transmembrane region" description="Helical" evidence="6">
    <location>
        <begin position="44"/>
        <end position="65"/>
    </location>
</feature>
<dbReference type="FunFam" id="1.20.1260.100:FF:000001">
    <property type="entry name" value="translocator protein 2"/>
    <property type="match status" value="1"/>
</dbReference>
<evidence type="ECO:0000313" key="7">
    <source>
        <dbReference type="EMBL" id="HIR54711.1"/>
    </source>
</evidence>
<comment type="subcellular location">
    <subcellularLocation>
        <location evidence="1">Membrane</location>
        <topology evidence="1">Multi-pass membrane protein</topology>
    </subcellularLocation>
</comment>
<evidence type="ECO:0000313" key="8">
    <source>
        <dbReference type="Proteomes" id="UP000824238"/>
    </source>
</evidence>
<dbReference type="GO" id="GO:0016020">
    <property type="term" value="C:membrane"/>
    <property type="evidence" value="ECO:0007669"/>
    <property type="project" value="UniProtKB-SubCell"/>
</dbReference>
<comment type="caution">
    <text evidence="7">The sequence shown here is derived from an EMBL/GenBank/DDBJ whole genome shotgun (WGS) entry which is preliminary data.</text>
</comment>
<feature type="transmembrane region" description="Helical" evidence="6">
    <location>
        <begin position="135"/>
        <end position="152"/>
    </location>
</feature>
<evidence type="ECO:0000256" key="2">
    <source>
        <dbReference type="ARBA" id="ARBA00007524"/>
    </source>
</evidence>
<dbReference type="PANTHER" id="PTHR10057">
    <property type="entry name" value="PERIPHERAL-TYPE BENZODIAZEPINE RECEPTOR"/>
    <property type="match status" value="1"/>
</dbReference>
<dbReference type="InterPro" id="IPR004307">
    <property type="entry name" value="TspO_MBR"/>
</dbReference>
<proteinExistence type="inferred from homology"/>
<dbReference type="PIRSF" id="PIRSF005859">
    <property type="entry name" value="PBR"/>
    <property type="match status" value="1"/>
</dbReference>
<evidence type="ECO:0000256" key="5">
    <source>
        <dbReference type="ARBA" id="ARBA00023136"/>
    </source>
</evidence>
<reference evidence="7" key="1">
    <citation type="submission" date="2020-10" db="EMBL/GenBank/DDBJ databases">
        <authorList>
            <person name="Gilroy R."/>
        </authorList>
    </citation>
    <scope>NUCLEOTIDE SEQUENCE</scope>
    <source>
        <strain evidence="7">ChiGjej3B3-7149</strain>
    </source>
</reference>
<dbReference type="Gene3D" id="1.20.1260.100">
    <property type="entry name" value="TspO/MBR protein"/>
    <property type="match status" value="1"/>
</dbReference>
<gene>
    <name evidence="7" type="ORF">IAD36_03800</name>
</gene>
<evidence type="ECO:0000256" key="1">
    <source>
        <dbReference type="ARBA" id="ARBA00004141"/>
    </source>
</evidence>